<dbReference type="AlphaFoldDB" id="A0A9D9DU05"/>
<keyword evidence="2" id="KW-0808">Transferase</keyword>
<keyword evidence="3" id="KW-0012">Acyltransferase</keyword>
<reference evidence="5" key="1">
    <citation type="submission" date="2020-10" db="EMBL/GenBank/DDBJ databases">
        <authorList>
            <person name="Gilroy R."/>
        </authorList>
    </citation>
    <scope>NUCLEOTIDE SEQUENCE</scope>
    <source>
        <strain evidence="5">2889</strain>
    </source>
</reference>
<dbReference type="Pfam" id="PF01515">
    <property type="entry name" value="PTA_PTB"/>
    <property type="match status" value="1"/>
</dbReference>
<protein>
    <submittedName>
        <fullName evidence="5">Bifunctional enoyl-CoA hydratase/phosphate acetyltransferase</fullName>
    </submittedName>
</protein>
<evidence type="ECO:0000256" key="2">
    <source>
        <dbReference type="ARBA" id="ARBA00022679"/>
    </source>
</evidence>
<evidence type="ECO:0000313" key="5">
    <source>
        <dbReference type="EMBL" id="MBO8432673.1"/>
    </source>
</evidence>
<dbReference type="SUPFAM" id="SSF53659">
    <property type="entry name" value="Isocitrate/Isopropylmalate dehydrogenase-like"/>
    <property type="match status" value="1"/>
</dbReference>
<dbReference type="PANTHER" id="PTHR43356:SF2">
    <property type="entry name" value="PHOSPHATE ACETYLTRANSFERASE"/>
    <property type="match status" value="1"/>
</dbReference>
<proteinExistence type="inferred from homology"/>
<dbReference type="NCBIfam" id="NF006045">
    <property type="entry name" value="PRK08190.1"/>
    <property type="match status" value="1"/>
</dbReference>
<dbReference type="Proteomes" id="UP000823612">
    <property type="component" value="Unassembled WGS sequence"/>
</dbReference>
<name>A0A9D9DU05_9BACT</name>
<organism evidence="5 6">
    <name type="scientific">Candidatus Pullibacteroides excrementavium</name>
    <dbReference type="NCBI Taxonomy" id="2840905"/>
    <lineage>
        <taxon>Bacteria</taxon>
        <taxon>Pseudomonadati</taxon>
        <taxon>Bacteroidota</taxon>
        <taxon>Bacteroidia</taxon>
        <taxon>Bacteroidales</taxon>
        <taxon>Candidatus Pullibacteroides</taxon>
    </lineage>
</organism>
<evidence type="ECO:0000313" key="6">
    <source>
        <dbReference type="Proteomes" id="UP000823612"/>
    </source>
</evidence>
<reference evidence="5" key="2">
    <citation type="journal article" date="2021" name="PeerJ">
        <title>Extensive microbial diversity within the chicken gut microbiome revealed by metagenomics and culture.</title>
        <authorList>
            <person name="Gilroy R."/>
            <person name="Ravi A."/>
            <person name="Getino M."/>
            <person name="Pursley I."/>
            <person name="Horton D.L."/>
            <person name="Alikhan N.F."/>
            <person name="Baker D."/>
            <person name="Gharbi K."/>
            <person name="Hall N."/>
            <person name="Watson M."/>
            <person name="Adriaenssens E.M."/>
            <person name="Foster-Nyarko E."/>
            <person name="Jarju S."/>
            <person name="Secka A."/>
            <person name="Antonio M."/>
            <person name="Oren A."/>
            <person name="Chaudhuri R.R."/>
            <person name="La Ragione R."/>
            <person name="Hildebrand F."/>
            <person name="Pallen M.J."/>
        </authorList>
    </citation>
    <scope>NUCLEOTIDE SEQUENCE</scope>
    <source>
        <strain evidence="5">2889</strain>
    </source>
</reference>
<evidence type="ECO:0000256" key="1">
    <source>
        <dbReference type="ARBA" id="ARBA00005656"/>
    </source>
</evidence>
<dbReference type="PIRSF" id="PIRSF000428">
    <property type="entry name" value="P_Ac_trans"/>
    <property type="match status" value="1"/>
</dbReference>
<dbReference type="InterPro" id="IPR050500">
    <property type="entry name" value="Phos_Acetyltrans/Butyryltrans"/>
</dbReference>
<dbReference type="GO" id="GO:0016746">
    <property type="term" value="F:acyltransferase activity"/>
    <property type="evidence" value="ECO:0007669"/>
    <property type="project" value="UniProtKB-KW"/>
</dbReference>
<comment type="similarity">
    <text evidence="1">Belongs to the phosphate acetyltransferase and butyryltransferase family.</text>
</comment>
<evidence type="ECO:0000259" key="4">
    <source>
        <dbReference type="Pfam" id="PF01515"/>
    </source>
</evidence>
<feature type="domain" description="Phosphate acetyl/butaryl transferase" evidence="4">
    <location>
        <begin position="79"/>
        <end position="298"/>
    </location>
</feature>
<dbReference type="InterPro" id="IPR012147">
    <property type="entry name" value="P_Ac_Bu_trans"/>
</dbReference>
<dbReference type="PANTHER" id="PTHR43356">
    <property type="entry name" value="PHOSPHATE ACETYLTRANSFERASE"/>
    <property type="match status" value="1"/>
</dbReference>
<accession>A0A9D9DU05</accession>
<dbReference type="Gene3D" id="3.40.718.10">
    <property type="entry name" value="Isopropylmalate Dehydrogenase"/>
    <property type="match status" value="1"/>
</dbReference>
<gene>
    <name evidence="5" type="ORF">IAB08_05215</name>
</gene>
<sequence>MAISKLDQLFDLVKANGKKRLVAAYAVDDHTVTAVSKAVDLGIVDATLVGDTEMIKKVCENEQIDINKFKIVQEKDDNKAAQMAVKLINAGEGDVLMKGLVSTDKYMRAILNKENGLMPGPKAMLTHIALLQNPFYHKLLVASDIAIIPAPDLKQKTTICNYLISTAHSIGVEKPKVAVLAATEQMSAGMQACVDAALIAKMADRGQIKGGYVDGPLALDVAIDPEACQIKGVGGPVAGDADCLLFPNIESGNIFYKMHTKFCKGEVAAMVVGAKVPCVLSSRGDTTKTKLNSIALAALSCRK</sequence>
<dbReference type="InterPro" id="IPR002505">
    <property type="entry name" value="PTA_PTB"/>
</dbReference>
<comment type="caution">
    <text evidence="5">The sequence shown here is derived from an EMBL/GenBank/DDBJ whole genome shotgun (WGS) entry which is preliminary data.</text>
</comment>
<evidence type="ECO:0000256" key="3">
    <source>
        <dbReference type="ARBA" id="ARBA00023315"/>
    </source>
</evidence>
<dbReference type="EMBL" id="JADIMZ010000081">
    <property type="protein sequence ID" value="MBO8432673.1"/>
    <property type="molecule type" value="Genomic_DNA"/>
</dbReference>